<organism evidence="4 5">
    <name type="scientific">Weissella muntiaci</name>
    <dbReference type="NCBI Taxonomy" id="2508881"/>
    <lineage>
        <taxon>Bacteria</taxon>
        <taxon>Bacillati</taxon>
        <taxon>Bacillota</taxon>
        <taxon>Bacilli</taxon>
        <taxon>Lactobacillales</taxon>
        <taxon>Lactobacillaceae</taxon>
        <taxon>Weissella</taxon>
    </lineage>
</organism>
<protein>
    <submittedName>
        <fullName evidence="4">DUF2075 domain-containing protein</fullName>
    </submittedName>
</protein>
<dbReference type="InterPro" id="IPR027785">
    <property type="entry name" value="UvrD-like_helicase_C"/>
</dbReference>
<dbReference type="PANTHER" id="PTHR43788">
    <property type="entry name" value="DNA2/NAM7 HELICASE FAMILY MEMBER"/>
    <property type="match status" value="1"/>
</dbReference>
<dbReference type="EMBL" id="SDGZ01000003">
    <property type="protein sequence ID" value="TYC51007.1"/>
    <property type="molecule type" value="Genomic_DNA"/>
</dbReference>
<name>A0A6C2CAJ4_9LACO</name>
<proteinExistence type="predicted"/>
<keyword evidence="2" id="KW-0067">ATP-binding</keyword>
<comment type="caution">
    <text evidence="4">The sequence shown here is derived from an EMBL/GenBank/DDBJ whole genome shotgun (WGS) entry which is preliminary data.</text>
</comment>
<evidence type="ECO:0000256" key="1">
    <source>
        <dbReference type="ARBA" id="ARBA00022741"/>
    </source>
</evidence>
<evidence type="ECO:0000313" key="5">
    <source>
        <dbReference type="Proteomes" id="UP000371977"/>
    </source>
</evidence>
<dbReference type="GO" id="GO:0005524">
    <property type="term" value="F:ATP binding"/>
    <property type="evidence" value="ECO:0007669"/>
    <property type="project" value="UniProtKB-KW"/>
</dbReference>
<keyword evidence="1" id="KW-0547">Nucleotide-binding</keyword>
<evidence type="ECO:0000259" key="3">
    <source>
        <dbReference type="Pfam" id="PF13538"/>
    </source>
</evidence>
<evidence type="ECO:0000313" key="4">
    <source>
        <dbReference type="EMBL" id="TYC51007.1"/>
    </source>
</evidence>
<evidence type="ECO:0000256" key="2">
    <source>
        <dbReference type="ARBA" id="ARBA00022840"/>
    </source>
</evidence>
<dbReference type="PANTHER" id="PTHR43788:SF6">
    <property type="entry name" value="DNA HELICASE B"/>
    <property type="match status" value="1"/>
</dbReference>
<dbReference type="GO" id="GO:0003678">
    <property type="term" value="F:DNA helicase activity"/>
    <property type="evidence" value="ECO:0007669"/>
    <property type="project" value="UniProtKB-ARBA"/>
</dbReference>
<dbReference type="CDD" id="cd18809">
    <property type="entry name" value="SF1_C_RecD"/>
    <property type="match status" value="1"/>
</dbReference>
<dbReference type="OrthoDB" id="9803432at2"/>
<dbReference type="Gene3D" id="3.40.50.300">
    <property type="entry name" value="P-loop containing nucleotide triphosphate hydrolases"/>
    <property type="match status" value="2"/>
</dbReference>
<feature type="domain" description="UvrD-like helicase C-terminal" evidence="3">
    <location>
        <begin position="514"/>
        <end position="556"/>
    </location>
</feature>
<accession>A0A6C2CAJ4</accession>
<dbReference type="Pfam" id="PF13604">
    <property type="entry name" value="AAA_30"/>
    <property type="match status" value="1"/>
</dbReference>
<dbReference type="Proteomes" id="UP000371977">
    <property type="component" value="Unassembled WGS sequence"/>
</dbReference>
<dbReference type="SUPFAM" id="SSF52540">
    <property type="entry name" value="P-loop containing nucleoside triphosphate hydrolases"/>
    <property type="match status" value="1"/>
</dbReference>
<dbReference type="InterPro" id="IPR050534">
    <property type="entry name" value="Coronavir_polyprotein_1ab"/>
</dbReference>
<gene>
    <name evidence="4" type="ORF">ESZ50_00280</name>
</gene>
<dbReference type="AlphaFoldDB" id="A0A6C2CAJ4"/>
<dbReference type="RefSeq" id="WP_148621593.1">
    <property type="nucleotide sequence ID" value="NZ_SDGZ01000003.1"/>
</dbReference>
<reference evidence="4 5" key="1">
    <citation type="submission" date="2019-01" db="EMBL/GenBank/DDBJ databases">
        <title>Weissella sp. nov., a novel lactic acid bacterium isolated from animal feces.</title>
        <authorList>
            <person name="Wang L.-T."/>
        </authorList>
    </citation>
    <scope>NUCLEOTIDE SEQUENCE [LARGE SCALE GENOMIC DNA]</scope>
    <source>
        <strain evidence="4 5">8H-2</strain>
    </source>
</reference>
<dbReference type="Pfam" id="PF13538">
    <property type="entry name" value="UvrD_C_2"/>
    <property type="match status" value="1"/>
</dbReference>
<sequence>MELFSDNAKNLAFFHHKMKRDLFDVVSYQTLLNQADKHSDFYRFAMNDVNENPELDLELPMQDLWLQRLKLLLNTPSIDQQNSNQLKQVYRDLTHDLALSDSQQIIFSQLAQSKALFATITGQAGSGKSYLTAQLIKHLVTNQLQTAVLTPTHVASTNINQLIDQAREVRFDQDMTANKLQAADRSDMISVSTLTSWMFRMAADSMEIAQHGQLTNNDQRTAPQYDLIVIDEAFAANAIGLLDVFLFALLTSTPVILIGDPHQLSAIQNPPQPLFDLLRQAKVLFDTDQLQLVQRTNSDEIIHFSRAILNNNLNDYKEHYFLPNLTLPPAALLATSDFDTEVNLEHYLSQTFMINSKDHGLDSIILVPTNEKRRQLAEQIQSQYLNQDPQVEYLTLSGEHMITMHVGDIMMIMESQLVHDWTSGHPSKETLHLRGATRIEILDLFPNDENGEPVNRVAFDTITPTTYAYKIQIRVPDLDNQKIIVDLMERSSSGFNPGMYSPDVHELYRDLELGYVATVNKVQGLTIDHVYFYLDRDYPHLNRNLIYSGITRARQSIQLIVDPQLLRNTLEKNSRKNAEQQAITIKEP</sequence>
<dbReference type="InterPro" id="IPR027417">
    <property type="entry name" value="P-loop_NTPase"/>
</dbReference>
<keyword evidence="5" id="KW-1185">Reference proteome</keyword>